<dbReference type="SUPFAM" id="SSF117839">
    <property type="entry name" value="WWE domain"/>
    <property type="match status" value="1"/>
</dbReference>
<reference evidence="1" key="1">
    <citation type="submission" date="2021-09" db="EMBL/GenBank/DDBJ databases">
        <authorList>
            <consortium name="AG Swart"/>
            <person name="Singh M."/>
            <person name="Singh A."/>
            <person name="Seah K."/>
            <person name="Emmerich C."/>
        </authorList>
    </citation>
    <scope>NUCLEOTIDE SEQUENCE</scope>
    <source>
        <strain evidence="1">ATCC30299</strain>
    </source>
</reference>
<protein>
    <submittedName>
        <fullName evidence="1">Uncharacterized protein</fullName>
    </submittedName>
</protein>
<organism evidence="1 2">
    <name type="scientific">Blepharisma stoltei</name>
    <dbReference type="NCBI Taxonomy" id="1481888"/>
    <lineage>
        <taxon>Eukaryota</taxon>
        <taxon>Sar</taxon>
        <taxon>Alveolata</taxon>
        <taxon>Ciliophora</taxon>
        <taxon>Postciliodesmatophora</taxon>
        <taxon>Heterotrichea</taxon>
        <taxon>Heterotrichida</taxon>
        <taxon>Blepharismidae</taxon>
        <taxon>Blepharisma</taxon>
    </lineage>
</organism>
<proteinExistence type="predicted"/>
<comment type="caution">
    <text evidence="1">The sequence shown here is derived from an EMBL/GenBank/DDBJ whole genome shotgun (WGS) entry which is preliminary data.</text>
</comment>
<evidence type="ECO:0000313" key="2">
    <source>
        <dbReference type="Proteomes" id="UP001162131"/>
    </source>
</evidence>
<dbReference type="InterPro" id="IPR037197">
    <property type="entry name" value="WWE_dom_sf"/>
</dbReference>
<dbReference type="AlphaFoldDB" id="A0AAU9K096"/>
<evidence type="ECO:0000313" key="1">
    <source>
        <dbReference type="EMBL" id="CAG9332975.1"/>
    </source>
</evidence>
<gene>
    <name evidence="1" type="ORF">BSTOLATCC_MIC57796</name>
</gene>
<dbReference type="EMBL" id="CAJZBQ010000056">
    <property type="protein sequence ID" value="CAG9332975.1"/>
    <property type="molecule type" value="Genomic_DNA"/>
</dbReference>
<accession>A0AAU9K096</accession>
<dbReference type="Proteomes" id="UP001162131">
    <property type="component" value="Unassembled WGS sequence"/>
</dbReference>
<sequence>MSTIKCFNPRCKREAKISCNCTSPETYCCKKHFFGHCESNNKPHTSSSLFLKAVDGKKEEILQLLAQEKSRIDAIKAGIIASFNQTLCGYEMAFEEILKVINSNVEKISNYFEKVKKVRKVSIFDNDPVMKLLAIEDDGAAEKIKENFKAISDKDAEIFYSMSNEISKIIKRPSQDPLKQPLFPVSSPSGKFIPHFPNIPEAESSYSTLNLAKPIIPLPIMMHDQFSLRELKNVPCPPIFASKLSRRNILADIKNNYNLISVNYDGKAFILKGSPESVQQAALELSKIIAQEKEEVNVHWEWLRDDGCFEPYCSPTSEIIENAYSYMIRVHPFILRACDIK</sequence>
<name>A0AAU9K096_9CILI</name>
<keyword evidence="2" id="KW-1185">Reference proteome</keyword>